<gene>
    <name evidence="14" type="ORF">K469DRAFT_693500</name>
</gene>
<evidence type="ECO:0000259" key="11">
    <source>
        <dbReference type="Pfam" id="PF14222"/>
    </source>
</evidence>
<feature type="domain" description="Cell morphogenesis central region" evidence="13">
    <location>
        <begin position="1323"/>
        <end position="1553"/>
    </location>
</feature>
<dbReference type="Pfam" id="PF14222">
    <property type="entry name" value="MOR2-PAG1_N"/>
    <property type="match status" value="1"/>
</dbReference>
<keyword evidence="5" id="KW-0648">Protein biosynthesis</keyword>
<dbReference type="OrthoDB" id="6287725at2759"/>
<feature type="domain" description="Cell morphogenesis central region" evidence="13">
    <location>
        <begin position="1594"/>
        <end position="1764"/>
    </location>
</feature>
<dbReference type="GO" id="GO:0005829">
    <property type="term" value="C:cytosol"/>
    <property type="evidence" value="ECO:0007669"/>
    <property type="project" value="UniProtKB-SubCell"/>
</dbReference>
<accession>A0A6A6DLM9</accession>
<reference evidence="14" key="1">
    <citation type="journal article" date="2020" name="Stud. Mycol.">
        <title>101 Dothideomycetes genomes: a test case for predicting lifestyles and emergence of pathogens.</title>
        <authorList>
            <person name="Haridas S."/>
            <person name="Albert R."/>
            <person name="Binder M."/>
            <person name="Bloem J."/>
            <person name="Labutti K."/>
            <person name="Salamov A."/>
            <person name="Andreopoulos B."/>
            <person name="Baker S."/>
            <person name="Barry K."/>
            <person name="Bills G."/>
            <person name="Bluhm B."/>
            <person name="Cannon C."/>
            <person name="Castanera R."/>
            <person name="Culley D."/>
            <person name="Daum C."/>
            <person name="Ezra D."/>
            <person name="Gonzalez J."/>
            <person name="Henrissat B."/>
            <person name="Kuo A."/>
            <person name="Liang C."/>
            <person name="Lipzen A."/>
            <person name="Lutzoni F."/>
            <person name="Magnuson J."/>
            <person name="Mondo S."/>
            <person name="Nolan M."/>
            <person name="Ohm R."/>
            <person name="Pangilinan J."/>
            <person name="Park H.-J."/>
            <person name="Ramirez L."/>
            <person name="Alfaro M."/>
            <person name="Sun H."/>
            <person name="Tritt A."/>
            <person name="Yoshinaga Y."/>
            <person name="Zwiers L.-H."/>
            <person name="Turgeon B."/>
            <person name="Goodwin S."/>
            <person name="Spatafora J."/>
            <person name="Crous P."/>
            <person name="Grigoriev I."/>
        </authorList>
    </citation>
    <scope>NUCLEOTIDE SEQUENCE</scope>
    <source>
        <strain evidence="14">CBS 207.26</strain>
    </source>
</reference>
<evidence type="ECO:0000256" key="1">
    <source>
        <dbReference type="ARBA" id="ARBA00004514"/>
    </source>
</evidence>
<dbReference type="Gene3D" id="1.20.120.1070">
    <property type="entry name" value="Translation initiation factor eIF-2B, N-terminal domain"/>
    <property type="match status" value="1"/>
</dbReference>
<evidence type="ECO:0000256" key="6">
    <source>
        <dbReference type="ARBA" id="ARBA00044208"/>
    </source>
</evidence>
<dbReference type="PANTHER" id="PTHR12295:SF30">
    <property type="entry name" value="PROTEIN FURRY"/>
    <property type="match status" value="1"/>
</dbReference>
<comment type="subcellular location">
    <subcellularLocation>
        <location evidence="1">Cytoplasm</location>
        <location evidence="1">Cytosol</location>
    </subcellularLocation>
</comment>
<feature type="compositionally biased region" description="Basic residues" evidence="10">
    <location>
        <begin position="57"/>
        <end position="74"/>
    </location>
</feature>
<evidence type="ECO:0000256" key="7">
    <source>
        <dbReference type="ARBA" id="ARBA00044236"/>
    </source>
</evidence>
<evidence type="ECO:0000256" key="4">
    <source>
        <dbReference type="ARBA" id="ARBA00022540"/>
    </source>
</evidence>
<dbReference type="GO" id="GO:0005851">
    <property type="term" value="C:eukaryotic translation initiation factor 2B complex"/>
    <property type="evidence" value="ECO:0007669"/>
    <property type="project" value="UniProtKB-ARBA"/>
</dbReference>
<sequence>MSQDNITEAFTANGIHMASNSVNGYVAPVVIGSTGDASSLHSTTRKPERVQSGSGRSSRKGHHHHRSQSRHHHHQQELKTVGEYALHHLFNSFVGQADQKISQCITDRGQPEARVELICGPGIDLNFDQLISALGHIARHKPKPLIDTIMLWRKAKSEDAAAQRIKLANARQATSLPPSILPRRNTEPLQNLADGQNSAPIMSGPEHMIVLQQTVSQAEQRSTVSTYILCRVLIEIIGQTDLHCLTAEMADRLHSLFYGQLTTVDPDQVEESPLNHANWVIYGQLLGVLSEIIFDNVQEKFVTDLKTLESQFSVKGQTNRELEAKGALLVRGMRYLRVKSYPEDAWDRTCDFMLSLARLFANVHGQTIKYAYCQLLKELLLRIASRATTELSMPKWRTVVDTMKPRLSLLLSKPKHWVEAFPLMSALLCVSPSETFSSQWNSLALSTQPRLKERATRALALRGICRLVWTYLYRAGTDPSNVAIRRLEDIIRMVFQPGKRSYLSTESTIADPLIELTRIIGFRYQELCFRTIIFPLLNSEMFSTGRDLRVENLEPDRMVIAIRSFLVIMADLEKGEQPPFPSSFDSDPFVEPIELPVLPVSPRPSQLALIKSSLVKEERLSRPVNFTGFAEVAKEYYVRFCKILGEITIICDNAFGGQAVLDEKFSLQTPKTPMSDAFSFGRRDDHQSAADPRQGFYDLLHVAVQALPRCLSPHIPFNSLINLLCTGTAHVQSNIAASSAQSLKSIARQSHAQQVTIGFARFIFNFDDRYATMSDGGMLGPGHIESTLRLYVELLQIWIEEIKQKTRKAALDTPDDGVSGNRGAQLDLSGVWAHVDEIESHGLFFLCSPSRRVRAYAVTVLRLITEFDTALGGSSTRIIRVMEGSPQKVMDISDEKLSLAERSRLQRGMRKSNVQSTLVELCGSDVPYDSTLWFKIFPNLVRISFEVCPFAVTLTRDIVCARLSQMHRTLVSLTEGSRGSPYSTFDAGTGKVVGRLASTSPEIVIEQWKLYLIFAFTTLTNLGFSGQASAHSQAAQHSRKSSKSSQKSQNKVYTAGELFGKVLPFLSVDSSAIRDAAVIGLGSINMNLYRTLLESLQSHAAACTEEAKTRIGMHTRTVSSPRRNRRTDHLRTEITHVYKLTSHFLKSPEAYNDEWILDNLMNYTKDLRIFLSDAEVQNEWNFQKLRTHYCGLIEVLFEGINKTADPLQWMPFQARKAAFTLMEDWCGYSPNQPQIRQREENMRRSMLDREADLNSKGIATAAMEIEKRDLRTAALSAMAALCGGPVSITTDSKVLLQFDVRRMLSWIDSIFETPSDRTHAIGRRALTNLIIHNREHPYLLDRAIEMCYLSKSSKALESYFEVVTQVLTEREDYSLPFWKVLSAGLYTLGHENNELRMKSARMLRTLEAREQKNSKLQDLDISISDKTIAVYKLAQFETSRRLAKQHSELAFLVFSQFSYYFKELQPDHQRNMVAAMLPWIQTVELQVNPDGGPTANSYMLLVNLFEITVRCGNALHNEIQALWQALATGPYAGNVQLILNFIISLCLDKREQNFVDYSKQIVVHLSSTPAGLKVVEFLLMQINPRSMSGFALGQICLILLVDLMVSPVQLASEHVPLLLQVVMVLWDHYTPVVQDQAREMLVHLIHELVISKIEDETTGIDKRSIEDFIESVRRHDAKVVWNYDDKNGKDMEDFSTRVPEPMTYVAGEVLKFFSLAYPGLKEAWGKVTLSWATSCPVRHLACRSFQLFRCILSTLDQQMLSDMLARLSNTISDDESDIQTFSMEILTTLRAIIEALQPDDLIQYPQLFWTTCACLDTIHEGEFMESMLMLDKFMDKIDLGDPAYLQVLEENCPDKWEGSFEGLSQLIYKGVRSSLCLDRSLRLLERLVVLPPSRIVGDESRLVFTILANLPRFLRSFDQGVKDLSVSTSAELLAQVADEYNCTNLSQALTAFAHKRYRIDKDFLAQTTSAIRSSFFPDLEFGSLVFLLSLLTNKIDWMKINTMEVLCVIIPEIDMRKPEIATKGPDLISPLLRLLQTEFCPQALRVLDFVMNMTGASTPLERHHLRMSMAGSHTSRAFKKQYEKTQSLYGIPEETGWSIPVPAHHSMLTRNNVHAVFYTCGTVEDPDAAQVATPKIEFRREEFPFSPVSDYRTATMTSEDTRGDSHIGELVMKLGSLDNFFEDDDDTETLTDLPSSSTFGSGRYTNGSYTNSSLDVRENLYDQQTAPILHKSLTRNASVTSFQSGFTDLKLSPARDLGVMTPAAFTSFTSAAAPSGPISRPGLHSRSVTSPSVNQHQRLSPGLSSTAVDENGEPFSDDDLAIGRSNNSATDKTFSLENMIRPLTQDTRSRIRSGMRRLTGGGGDAKEREKTREAIKQALQKSPQVPKSTEESDNPSVYQIPTSTPHSPTPNSPQLREPLQPTPESTHKLTSPPDPPPRFAVVQSSKMDTETQSAEFPFPTFDVVSTYRDLLASDPDLTMPVAAIEALVEALAHSSVSTVAETLKLLEHHTNILKASIPNPISLSAGTDLFQRYLVATLTRPASLGGLSSVYLGPSDDFRAVRNHLLSNGRLFVERAKASRDKIAGFGKHFVRDGATVLTNGGSRVVGALLRSAAESSTMRFRVIYVLSPTSSSDSREGHQVVADLRARNVPVATIPDAAVAYSLGKVDTVIVGAEGVVENGGIISRMGTYQMGLLAKSKGKPFYVVAESHKFVRLYPLSQFDLPIEQKVLDFKVADDKKVDVPEKVSEDEGVADMNLKGKIQSKCSGSTAEDAVDFTPPDLISGIITESGVLTPSAVSEELIKIWF</sequence>
<evidence type="ECO:0000256" key="8">
    <source>
        <dbReference type="ARBA" id="ARBA00046432"/>
    </source>
</evidence>
<keyword evidence="4" id="KW-0396">Initiation factor</keyword>
<feature type="domain" description="Cell morphogenesis protein C-terminal" evidence="12">
    <location>
        <begin position="1805"/>
        <end position="2055"/>
    </location>
</feature>
<dbReference type="InterPro" id="IPR037171">
    <property type="entry name" value="NagB/RpiA_transferase-like"/>
</dbReference>
<dbReference type="InterPro" id="IPR025614">
    <property type="entry name" value="Cell_morpho_N"/>
</dbReference>
<dbReference type="Pfam" id="PF01008">
    <property type="entry name" value="IF-2B"/>
    <property type="match status" value="1"/>
</dbReference>
<evidence type="ECO:0000259" key="12">
    <source>
        <dbReference type="Pfam" id="PF14225"/>
    </source>
</evidence>
<dbReference type="PANTHER" id="PTHR12295">
    <property type="entry name" value="FURRY-RELATED"/>
    <property type="match status" value="1"/>
</dbReference>
<evidence type="ECO:0000256" key="3">
    <source>
        <dbReference type="ARBA" id="ARBA00022490"/>
    </source>
</evidence>
<dbReference type="Gene3D" id="3.40.50.10470">
    <property type="entry name" value="Translation initiation factor eif-2b, domain 2"/>
    <property type="match status" value="1"/>
</dbReference>
<dbReference type="InterPro" id="IPR016024">
    <property type="entry name" value="ARM-type_fold"/>
</dbReference>
<dbReference type="SUPFAM" id="SSF48371">
    <property type="entry name" value="ARM repeat"/>
    <property type="match status" value="1"/>
</dbReference>
<dbReference type="InterPro" id="IPR042529">
    <property type="entry name" value="IF_2B-like_C"/>
</dbReference>
<proteinExistence type="inferred from homology"/>
<keyword evidence="3" id="KW-0963">Cytoplasm</keyword>
<feature type="compositionally biased region" description="Basic and acidic residues" evidence="10">
    <location>
        <begin position="2364"/>
        <end position="2375"/>
    </location>
</feature>
<evidence type="ECO:0000256" key="5">
    <source>
        <dbReference type="ARBA" id="ARBA00022917"/>
    </source>
</evidence>
<evidence type="ECO:0000256" key="2">
    <source>
        <dbReference type="ARBA" id="ARBA00007251"/>
    </source>
</evidence>
<dbReference type="GO" id="GO:0030234">
    <property type="term" value="F:enzyme regulator activity"/>
    <property type="evidence" value="ECO:0007669"/>
    <property type="project" value="UniProtKB-ARBA"/>
</dbReference>
<protein>
    <recommendedName>
        <fullName evidence="6">Translation initiation factor eIF2B subunit alpha</fullName>
    </recommendedName>
    <alternativeName>
        <fullName evidence="7">eIF2B GDP-GTP exchange factor subunit alpha</fullName>
    </alternativeName>
</protein>
<evidence type="ECO:0000313" key="14">
    <source>
        <dbReference type="EMBL" id="KAF2180025.1"/>
    </source>
</evidence>
<dbReference type="InterPro" id="IPR025481">
    <property type="entry name" value="Cell_Morphogen_C"/>
</dbReference>
<feature type="compositionally biased region" description="Polar residues" evidence="10">
    <location>
        <begin position="2286"/>
        <end position="2308"/>
    </location>
</feature>
<dbReference type="GO" id="GO:0000902">
    <property type="term" value="P:cell morphogenesis"/>
    <property type="evidence" value="ECO:0007669"/>
    <property type="project" value="InterPro"/>
</dbReference>
<dbReference type="Pfam" id="PF14228">
    <property type="entry name" value="MOR2-PAG1_mid"/>
    <property type="match status" value="3"/>
</dbReference>
<comment type="similarity">
    <text evidence="2 9">Belongs to the eIF-2B alpha/beta/delta subunits family.</text>
</comment>
<organism evidence="14 15">
    <name type="scientific">Zopfia rhizophila CBS 207.26</name>
    <dbReference type="NCBI Taxonomy" id="1314779"/>
    <lineage>
        <taxon>Eukaryota</taxon>
        <taxon>Fungi</taxon>
        <taxon>Dikarya</taxon>
        <taxon>Ascomycota</taxon>
        <taxon>Pezizomycotina</taxon>
        <taxon>Dothideomycetes</taxon>
        <taxon>Dothideomycetes incertae sedis</taxon>
        <taxon>Zopfiaceae</taxon>
        <taxon>Zopfia</taxon>
    </lineage>
</organism>
<name>A0A6A6DLM9_9PEZI</name>
<dbReference type="GO" id="GO:0030427">
    <property type="term" value="C:site of polarized growth"/>
    <property type="evidence" value="ECO:0007669"/>
    <property type="project" value="TreeGrafter"/>
</dbReference>
<dbReference type="Proteomes" id="UP000800200">
    <property type="component" value="Unassembled WGS sequence"/>
</dbReference>
<feature type="domain" description="Cell morphogenesis central region" evidence="13">
    <location>
        <begin position="1045"/>
        <end position="1318"/>
    </location>
</feature>
<feature type="domain" description="Cell morphogenesis protein N-terminal" evidence="11">
    <location>
        <begin position="219"/>
        <end position="799"/>
    </location>
</feature>
<dbReference type="GO" id="GO:0003743">
    <property type="term" value="F:translation initiation factor activity"/>
    <property type="evidence" value="ECO:0007669"/>
    <property type="project" value="UniProtKB-KW"/>
</dbReference>
<feature type="compositionally biased region" description="Polar residues" evidence="10">
    <location>
        <begin position="2324"/>
        <end position="2336"/>
    </location>
</feature>
<dbReference type="InterPro" id="IPR000649">
    <property type="entry name" value="IF-2B-related"/>
</dbReference>
<dbReference type="SUPFAM" id="SSF100950">
    <property type="entry name" value="NagB/RpiA/CoA transferase-like"/>
    <property type="match status" value="1"/>
</dbReference>
<dbReference type="InterPro" id="IPR029473">
    <property type="entry name" value="MOR2-PAG1_mid"/>
</dbReference>
<evidence type="ECO:0000256" key="10">
    <source>
        <dbReference type="SAM" id="MobiDB-lite"/>
    </source>
</evidence>
<evidence type="ECO:0000259" key="13">
    <source>
        <dbReference type="Pfam" id="PF14228"/>
    </source>
</evidence>
<keyword evidence="15" id="KW-1185">Reference proteome</keyword>
<dbReference type="InterPro" id="IPR039867">
    <property type="entry name" value="Furry/Tao3/Mor2"/>
</dbReference>
<feature type="compositionally biased region" description="Acidic residues" evidence="10">
    <location>
        <begin position="2310"/>
        <end position="2320"/>
    </location>
</feature>
<dbReference type="FunFam" id="1.20.120.1070:FF:000002">
    <property type="entry name" value="Translation initiation factor eIF-2B subunit alpha"/>
    <property type="match status" value="1"/>
</dbReference>
<dbReference type="GO" id="GO:0005938">
    <property type="term" value="C:cell cortex"/>
    <property type="evidence" value="ECO:0007669"/>
    <property type="project" value="TreeGrafter"/>
</dbReference>
<comment type="subunit">
    <text evidence="8">Component of the translation initiation factor 2B (eIF2B) complex which is a heterodecamer of two sets of five different subunits: alpha, beta, gamma, delta and epsilon. Subunits alpha, beta and delta comprise a regulatory subcomplex and subunits epsilon and gamma comprise a catalytic subcomplex. Within the complex, the hexameric regulatory complex resides at the center, with the two heterodimeric catalytic subcomplexes bound on opposite sides.</text>
</comment>
<evidence type="ECO:0000313" key="15">
    <source>
        <dbReference type="Proteomes" id="UP000800200"/>
    </source>
</evidence>
<feature type="region of interest" description="Disordered" evidence="10">
    <location>
        <begin position="2270"/>
        <end position="2438"/>
    </location>
</feature>
<dbReference type="EMBL" id="ML994660">
    <property type="protein sequence ID" value="KAF2180025.1"/>
    <property type="molecule type" value="Genomic_DNA"/>
</dbReference>
<dbReference type="InterPro" id="IPR042528">
    <property type="entry name" value="elF-2B_alpha_N"/>
</dbReference>
<dbReference type="Pfam" id="PF14225">
    <property type="entry name" value="MOR2-PAG1_C"/>
    <property type="match status" value="1"/>
</dbReference>
<feature type="region of interest" description="Disordered" evidence="10">
    <location>
        <begin position="36"/>
        <end position="77"/>
    </location>
</feature>
<evidence type="ECO:0000256" key="9">
    <source>
        <dbReference type="RuleBase" id="RU003814"/>
    </source>
</evidence>